<protein>
    <submittedName>
        <fullName evidence="9">FtsX-like permease family protein</fullName>
    </submittedName>
</protein>
<dbReference type="RefSeq" id="WP_257313254.1">
    <property type="nucleotide sequence ID" value="NZ_JANFDG010000004.1"/>
</dbReference>
<keyword evidence="3 7" id="KW-0812">Transmembrane</keyword>
<feature type="compositionally biased region" description="Basic and acidic residues" evidence="6">
    <location>
        <begin position="201"/>
        <end position="232"/>
    </location>
</feature>
<proteinExistence type="predicted"/>
<comment type="caution">
    <text evidence="9">The sequence shown here is derived from an EMBL/GenBank/DDBJ whole genome shotgun (WGS) entry which is preliminary data.</text>
</comment>
<keyword evidence="5 7" id="KW-0472">Membrane</keyword>
<evidence type="ECO:0000256" key="7">
    <source>
        <dbReference type="SAM" id="Phobius"/>
    </source>
</evidence>
<evidence type="ECO:0000256" key="2">
    <source>
        <dbReference type="ARBA" id="ARBA00022475"/>
    </source>
</evidence>
<feature type="transmembrane region" description="Helical" evidence="7">
    <location>
        <begin position="394"/>
        <end position="416"/>
    </location>
</feature>
<keyword evidence="2" id="KW-1003">Cell membrane</keyword>
<gene>
    <name evidence="9" type="ORF">ACFOHH_11770</name>
</gene>
<feature type="domain" description="ABC3 transporter permease C-terminal" evidence="8">
    <location>
        <begin position="309"/>
        <end position="417"/>
    </location>
</feature>
<evidence type="ECO:0000256" key="6">
    <source>
        <dbReference type="SAM" id="MobiDB-lite"/>
    </source>
</evidence>
<feature type="transmembrane region" description="Helical" evidence="7">
    <location>
        <begin position="345"/>
        <end position="367"/>
    </location>
</feature>
<dbReference type="Proteomes" id="UP001595377">
    <property type="component" value="Unassembled WGS sequence"/>
</dbReference>
<dbReference type="InterPro" id="IPR003838">
    <property type="entry name" value="ABC3_permease_C"/>
</dbReference>
<accession>A0ABV7DFN5</accession>
<evidence type="ECO:0000256" key="3">
    <source>
        <dbReference type="ARBA" id="ARBA00022692"/>
    </source>
</evidence>
<evidence type="ECO:0000313" key="10">
    <source>
        <dbReference type="Proteomes" id="UP001595377"/>
    </source>
</evidence>
<dbReference type="PANTHER" id="PTHR43738:SF2">
    <property type="entry name" value="ABC TRANSPORTER PERMEASE"/>
    <property type="match status" value="1"/>
</dbReference>
<feature type="transmembrane region" description="Helical" evidence="7">
    <location>
        <begin position="302"/>
        <end position="324"/>
    </location>
</feature>
<name>A0ABV7DFN5_9HYPH</name>
<dbReference type="PANTHER" id="PTHR43738">
    <property type="entry name" value="ABC TRANSPORTER, MEMBRANE PROTEIN"/>
    <property type="match status" value="1"/>
</dbReference>
<reference evidence="10" key="1">
    <citation type="journal article" date="2019" name="Int. J. Syst. Evol. Microbiol.">
        <title>The Global Catalogue of Microorganisms (GCM) 10K type strain sequencing project: providing services to taxonomists for standard genome sequencing and annotation.</title>
        <authorList>
            <consortium name="The Broad Institute Genomics Platform"/>
            <consortium name="The Broad Institute Genome Sequencing Center for Infectious Disease"/>
            <person name="Wu L."/>
            <person name="Ma J."/>
        </authorList>
    </citation>
    <scope>NUCLEOTIDE SEQUENCE [LARGE SCALE GENOMIC DNA]</scope>
    <source>
        <strain evidence="10">KCTC 52677</strain>
    </source>
</reference>
<evidence type="ECO:0000256" key="4">
    <source>
        <dbReference type="ARBA" id="ARBA00022989"/>
    </source>
</evidence>
<evidence type="ECO:0000256" key="5">
    <source>
        <dbReference type="ARBA" id="ARBA00023136"/>
    </source>
</evidence>
<comment type="subcellular location">
    <subcellularLocation>
        <location evidence="1">Cell membrane</location>
        <topology evidence="1">Multi-pass membrane protein</topology>
    </subcellularLocation>
</comment>
<evidence type="ECO:0000259" key="8">
    <source>
        <dbReference type="Pfam" id="PF02687"/>
    </source>
</evidence>
<feature type="region of interest" description="Disordered" evidence="6">
    <location>
        <begin position="201"/>
        <end position="244"/>
    </location>
</feature>
<evidence type="ECO:0000256" key="1">
    <source>
        <dbReference type="ARBA" id="ARBA00004651"/>
    </source>
</evidence>
<keyword evidence="4 7" id="KW-1133">Transmembrane helix</keyword>
<evidence type="ECO:0000313" key="9">
    <source>
        <dbReference type="EMBL" id="MFC3073781.1"/>
    </source>
</evidence>
<dbReference type="Pfam" id="PF02687">
    <property type="entry name" value="FtsX"/>
    <property type="match status" value="1"/>
</dbReference>
<dbReference type="InterPro" id="IPR051125">
    <property type="entry name" value="ABC-4/HrtB_transporter"/>
</dbReference>
<keyword evidence="10" id="KW-1185">Reference proteome</keyword>
<dbReference type="EMBL" id="JBHRSP010000017">
    <property type="protein sequence ID" value="MFC3073781.1"/>
    <property type="molecule type" value="Genomic_DNA"/>
</dbReference>
<organism evidence="9 10">
    <name type="scientific">Shinella pollutisoli</name>
    <dbReference type="NCBI Taxonomy" id="2250594"/>
    <lineage>
        <taxon>Bacteria</taxon>
        <taxon>Pseudomonadati</taxon>
        <taxon>Pseudomonadota</taxon>
        <taxon>Alphaproteobacteria</taxon>
        <taxon>Hyphomicrobiales</taxon>
        <taxon>Rhizobiaceae</taxon>
        <taxon>Shinella</taxon>
    </lineage>
</organism>
<sequence>MFHFILADLRRNRIGVALVALLVALATALGVAVTLQERALRLGSARASAPFDLVVGAAGSETQLVLSAVFLQAAPLPLAGPEVLAALRADPRVERAIPVGFGDFVGSHPIVGTTSEAIDLFGGLAEGTGFAHFGDAVAGALVRQAVGSSFHPFHGNAGEAGEVHAEAEYRIVGRLAPTGTPWDRAILVPIQSVWDVHADHDHAAGGEEDGHDHAAEAAHEHDDDHGHDHDHAGGAGRPVDETVLAGGDNPGVPAIVVKPRSIADAYTLRQEYRRDTTMAVFPGEVLTRLYGTLGDARRVLDAIAGGAQALVAAAILMVVVVHVLQRRRQIGALRAFGAPRAVVLSMVWLEVFLILAGGLLAGFALGYGAVRLLSVRLTEASGVVLPVGFTAADAWTLIGLLAVAALATLVPVLIAYRQTPAQALRA</sequence>